<dbReference type="InterPro" id="IPR013922">
    <property type="entry name" value="Cyclin_PHO80-like"/>
</dbReference>
<evidence type="ECO:0000313" key="2">
    <source>
        <dbReference type="Proteomes" id="UP001479436"/>
    </source>
</evidence>
<dbReference type="PANTHER" id="PTHR15615:SF27">
    <property type="entry name" value="PHO85 CYCLIN CLG1"/>
    <property type="match status" value="1"/>
</dbReference>
<organism evidence="1 2">
    <name type="scientific">Basidiobolus ranarum</name>
    <dbReference type="NCBI Taxonomy" id="34480"/>
    <lineage>
        <taxon>Eukaryota</taxon>
        <taxon>Fungi</taxon>
        <taxon>Fungi incertae sedis</taxon>
        <taxon>Zoopagomycota</taxon>
        <taxon>Entomophthoromycotina</taxon>
        <taxon>Basidiobolomycetes</taxon>
        <taxon>Basidiobolales</taxon>
        <taxon>Basidiobolaceae</taxon>
        <taxon>Basidiobolus</taxon>
    </lineage>
</organism>
<protein>
    <recommendedName>
        <fullName evidence="3">Cyclin N-terminal domain-containing protein</fullName>
    </recommendedName>
</protein>
<dbReference type="SUPFAM" id="SSF47954">
    <property type="entry name" value="Cyclin-like"/>
    <property type="match status" value="1"/>
</dbReference>
<name>A0ABR2VYJ1_9FUNG</name>
<dbReference type="InterPro" id="IPR036915">
    <property type="entry name" value="Cyclin-like_sf"/>
</dbReference>
<comment type="caution">
    <text evidence="1">The sequence shown here is derived from an EMBL/GenBank/DDBJ whole genome shotgun (WGS) entry which is preliminary data.</text>
</comment>
<evidence type="ECO:0008006" key="3">
    <source>
        <dbReference type="Google" id="ProtNLM"/>
    </source>
</evidence>
<dbReference type="Gene3D" id="1.10.472.10">
    <property type="entry name" value="Cyclin-like"/>
    <property type="match status" value="1"/>
</dbReference>
<dbReference type="Pfam" id="PF08613">
    <property type="entry name" value="Cyclin"/>
    <property type="match status" value="1"/>
</dbReference>
<keyword evidence="2" id="KW-1185">Reference proteome</keyword>
<dbReference type="CDD" id="cd20557">
    <property type="entry name" value="CYCLIN_ScPCL1-like"/>
    <property type="match status" value="1"/>
</dbReference>
<sequence>MSLAHLIHSLSQPSRYIDQIQAQYPRYSNPVIPPNEYTGYSTNPSCIPKPLIPDNSNYLGDVAANIIYFIWYSNPNPFSLPTYPTFRVFCIHVLNNIRMSPATVILALKYVQKLKKMSQTMRGESGSEYRIFIVAMILASKFLEDITYTSQSWSTITGMPTREIAIMEREFLAGLQYELYVSNSDFLLWFQTIQTYCLNQQQWLRRSNLSRASSGNSLLLTQAYQPYEWPQINAIYYPPGNQVISTATSYDYPITDSCVSDDTSTPFWY</sequence>
<evidence type="ECO:0000313" key="1">
    <source>
        <dbReference type="EMBL" id="KAK9710329.1"/>
    </source>
</evidence>
<dbReference type="Proteomes" id="UP001479436">
    <property type="component" value="Unassembled WGS sequence"/>
</dbReference>
<gene>
    <name evidence="1" type="ORF">K7432_008484</name>
</gene>
<dbReference type="EMBL" id="JASJQH010007348">
    <property type="protein sequence ID" value="KAK9710329.1"/>
    <property type="molecule type" value="Genomic_DNA"/>
</dbReference>
<reference evidence="1 2" key="1">
    <citation type="submission" date="2023-04" db="EMBL/GenBank/DDBJ databases">
        <title>Genome of Basidiobolus ranarum AG-B5.</title>
        <authorList>
            <person name="Stajich J.E."/>
            <person name="Carter-House D."/>
            <person name="Gryganskyi A."/>
        </authorList>
    </citation>
    <scope>NUCLEOTIDE SEQUENCE [LARGE SCALE GENOMIC DNA]</scope>
    <source>
        <strain evidence="1 2">AG-B5</strain>
    </source>
</reference>
<proteinExistence type="predicted"/>
<dbReference type="PANTHER" id="PTHR15615">
    <property type="match status" value="1"/>
</dbReference>
<accession>A0ABR2VYJ1</accession>